<keyword evidence="4" id="KW-0804">Transcription</keyword>
<dbReference type="SUPFAM" id="SSF52172">
    <property type="entry name" value="CheY-like"/>
    <property type="match status" value="1"/>
</dbReference>
<accession>A0ABM6Z4X8</accession>
<sequence>MADAPVNDAAPADGGAGAGTPEEPAPVTVLLADDQSLMRMGFRMVLDAEPGIHVVGEASDGATAVAQARALGPDVILMDVRMPGMNGIEATETIVRELPGTRILILTTFDLDEYAFAGLRAGASGFLLKDTRPADLAAAIRTVASGEAVVSPRVTRRMLEMFASSLPEDRERASISQDPRITSLTPREKEILLLMARGMSNAEIADQLVVSATTVKTHVGNVLTKLDVRDRVQAVVLAYESGLMA</sequence>
<dbReference type="Pfam" id="PF00072">
    <property type="entry name" value="Response_reg"/>
    <property type="match status" value="1"/>
</dbReference>
<dbReference type="InterPro" id="IPR039420">
    <property type="entry name" value="WalR-like"/>
</dbReference>
<dbReference type="Pfam" id="PF00196">
    <property type="entry name" value="GerE"/>
    <property type="match status" value="1"/>
</dbReference>
<proteinExistence type="predicted"/>
<dbReference type="InterPro" id="IPR000792">
    <property type="entry name" value="Tscrpt_reg_LuxR_C"/>
</dbReference>
<evidence type="ECO:0000256" key="2">
    <source>
        <dbReference type="ARBA" id="ARBA00023015"/>
    </source>
</evidence>
<dbReference type="InterPro" id="IPR016032">
    <property type="entry name" value="Sig_transdc_resp-reg_C-effctor"/>
</dbReference>
<feature type="region of interest" description="Disordered" evidence="6">
    <location>
        <begin position="1"/>
        <end position="24"/>
    </location>
</feature>
<dbReference type="CDD" id="cd17535">
    <property type="entry name" value="REC_NarL-like"/>
    <property type="match status" value="1"/>
</dbReference>
<feature type="domain" description="HTH luxR-type" evidence="7">
    <location>
        <begin position="177"/>
        <end position="242"/>
    </location>
</feature>
<evidence type="ECO:0000259" key="8">
    <source>
        <dbReference type="PROSITE" id="PS50110"/>
    </source>
</evidence>
<reference evidence="9 10" key="1">
    <citation type="submission" date="2018-09" db="EMBL/GenBank/DDBJ databases">
        <authorList>
            <person name="Li J."/>
        </authorList>
    </citation>
    <scope>NUCLEOTIDE SEQUENCE [LARGE SCALE GENOMIC DNA]</scope>
    <source>
        <strain evidence="9 10">2129</strain>
    </source>
</reference>
<dbReference type="PROSITE" id="PS00622">
    <property type="entry name" value="HTH_LUXR_1"/>
    <property type="match status" value="1"/>
</dbReference>
<dbReference type="SMART" id="SM00448">
    <property type="entry name" value="REC"/>
    <property type="match status" value="1"/>
</dbReference>
<feature type="domain" description="Response regulatory" evidence="8">
    <location>
        <begin position="28"/>
        <end position="144"/>
    </location>
</feature>
<dbReference type="PROSITE" id="PS50043">
    <property type="entry name" value="HTH_LUXR_2"/>
    <property type="match status" value="1"/>
</dbReference>
<dbReference type="InterPro" id="IPR058245">
    <property type="entry name" value="NreC/VraR/RcsB-like_REC"/>
</dbReference>
<protein>
    <submittedName>
        <fullName evidence="9">DNA-binding response regulator</fullName>
    </submittedName>
</protein>
<dbReference type="GO" id="GO:0003677">
    <property type="term" value="F:DNA binding"/>
    <property type="evidence" value="ECO:0007669"/>
    <property type="project" value="UniProtKB-KW"/>
</dbReference>
<dbReference type="PRINTS" id="PR00038">
    <property type="entry name" value="HTHLUXR"/>
</dbReference>
<gene>
    <name evidence="9" type="ORF">D5R93_10915</name>
</gene>
<dbReference type="SMART" id="SM00421">
    <property type="entry name" value="HTH_LUXR"/>
    <property type="match status" value="1"/>
</dbReference>
<organism evidence="9 10">
    <name type="scientific">Actinomyces lilanjuaniae</name>
    <dbReference type="NCBI Taxonomy" id="2321394"/>
    <lineage>
        <taxon>Bacteria</taxon>
        <taxon>Bacillati</taxon>
        <taxon>Actinomycetota</taxon>
        <taxon>Actinomycetes</taxon>
        <taxon>Actinomycetales</taxon>
        <taxon>Actinomycetaceae</taxon>
        <taxon>Actinomyces</taxon>
    </lineage>
</organism>
<feature type="modified residue" description="4-aspartylphosphate" evidence="5">
    <location>
        <position position="79"/>
    </location>
</feature>
<dbReference type="InterPro" id="IPR011006">
    <property type="entry name" value="CheY-like_superfamily"/>
</dbReference>
<keyword evidence="3 9" id="KW-0238">DNA-binding</keyword>
<evidence type="ECO:0000256" key="5">
    <source>
        <dbReference type="PROSITE-ProRule" id="PRU00169"/>
    </source>
</evidence>
<evidence type="ECO:0000256" key="6">
    <source>
        <dbReference type="SAM" id="MobiDB-lite"/>
    </source>
</evidence>
<evidence type="ECO:0000313" key="9">
    <source>
        <dbReference type="EMBL" id="AYD90383.1"/>
    </source>
</evidence>
<keyword evidence="10" id="KW-1185">Reference proteome</keyword>
<evidence type="ECO:0000256" key="1">
    <source>
        <dbReference type="ARBA" id="ARBA00022553"/>
    </source>
</evidence>
<evidence type="ECO:0000256" key="4">
    <source>
        <dbReference type="ARBA" id="ARBA00023163"/>
    </source>
</evidence>
<dbReference type="PANTHER" id="PTHR43214">
    <property type="entry name" value="TWO-COMPONENT RESPONSE REGULATOR"/>
    <property type="match status" value="1"/>
</dbReference>
<dbReference type="EMBL" id="CP032514">
    <property type="protein sequence ID" value="AYD90383.1"/>
    <property type="molecule type" value="Genomic_DNA"/>
</dbReference>
<dbReference type="InterPro" id="IPR001789">
    <property type="entry name" value="Sig_transdc_resp-reg_receiver"/>
</dbReference>
<evidence type="ECO:0000256" key="3">
    <source>
        <dbReference type="ARBA" id="ARBA00023125"/>
    </source>
</evidence>
<dbReference type="PROSITE" id="PS50110">
    <property type="entry name" value="RESPONSE_REGULATORY"/>
    <property type="match status" value="1"/>
</dbReference>
<dbReference type="Proteomes" id="UP000273001">
    <property type="component" value="Chromosome"/>
</dbReference>
<dbReference type="RefSeq" id="WP_120205211.1">
    <property type="nucleotide sequence ID" value="NZ_CP032514.1"/>
</dbReference>
<dbReference type="Gene3D" id="3.40.50.2300">
    <property type="match status" value="1"/>
</dbReference>
<evidence type="ECO:0000313" key="10">
    <source>
        <dbReference type="Proteomes" id="UP000273001"/>
    </source>
</evidence>
<dbReference type="PANTHER" id="PTHR43214:SF24">
    <property type="entry name" value="TRANSCRIPTIONAL REGULATORY PROTEIN NARL-RELATED"/>
    <property type="match status" value="1"/>
</dbReference>
<evidence type="ECO:0000259" key="7">
    <source>
        <dbReference type="PROSITE" id="PS50043"/>
    </source>
</evidence>
<name>A0ABM6Z4X8_9ACTO</name>
<dbReference type="SUPFAM" id="SSF46894">
    <property type="entry name" value="C-terminal effector domain of the bipartite response regulators"/>
    <property type="match status" value="1"/>
</dbReference>
<dbReference type="CDD" id="cd06170">
    <property type="entry name" value="LuxR_C_like"/>
    <property type="match status" value="1"/>
</dbReference>
<keyword evidence="2" id="KW-0805">Transcription regulation</keyword>
<keyword evidence="1 5" id="KW-0597">Phosphoprotein</keyword>